<feature type="domain" description="SIS" evidence="3">
    <location>
        <begin position="47"/>
        <end position="188"/>
    </location>
</feature>
<dbReference type="SUPFAM" id="SSF53697">
    <property type="entry name" value="SIS domain"/>
    <property type="match status" value="1"/>
</dbReference>
<dbReference type="InterPro" id="IPR046348">
    <property type="entry name" value="SIS_dom_sf"/>
</dbReference>
<dbReference type="AlphaFoldDB" id="A0A7J2U5T2"/>
<evidence type="ECO:0000256" key="1">
    <source>
        <dbReference type="ARBA" id="ARBA00010523"/>
    </source>
</evidence>
<protein>
    <submittedName>
        <fullName evidence="4">Bifunctional phosphoglucose/phosphomannose isomerase</fullName>
    </submittedName>
</protein>
<dbReference type="GO" id="GO:0004476">
    <property type="term" value="F:mannose-6-phosphate isomerase activity"/>
    <property type="evidence" value="ECO:0007669"/>
    <property type="project" value="InterPro"/>
</dbReference>
<name>A0A7J2U5T2_9CREN</name>
<dbReference type="EMBL" id="DSEU01000079">
    <property type="protein sequence ID" value="HEM68081.1"/>
    <property type="molecule type" value="Genomic_DNA"/>
</dbReference>
<dbReference type="Pfam" id="PF10432">
    <property type="entry name" value="bact-PGI_C"/>
    <property type="match status" value="1"/>
</dbReference>
<dbReference type="PROSITE" id="PS51464">
    <property type="entry name" value="SIS"/>
    <property type="match status" value="1"/>
</dbReference>
<dbReference type="GO" id="GO:0004347">
    <property type="term" value="F:glucose-6-phosphate isomerase activity"/>
    <property type="evidence" value="ECO:0007669"/>
    <property type="project" value="InterPro"/>
</dbReference>
<sequence>MCRTSYRQNISLLKMIFRNNVWVGKMLEQYMNWYDLALEALNYEIKNLKRLEGVEEVVVVGMGGSGIVGDMLSAIAQTYARIPLYTYKDFYIPQNFINKSTFILAISYSGNTLETISSVQHAIKVGIPIGIVASGGELIDIAKKHHIPYVIVRQGLAPRSALPILLIASIKILHFCGIPLIPMDIVEKSIQVLRDAEKAVAKASQLAEFLNNSRLPLIVSTTRFAPLATRFKNELNENAKMPAKVEIAPELFHNDIVGWERKEMHGKAIVINSDISYENLLLDFYADYLKSVGFEVFYLKLEGNVMERYLEGSLIAGLTSVKIANKLGFDPLQTRSIAMYKDFLKKYREKIVEAVLR</sequence>
<dbReference type="GO" id="GO:1901135">
    <property type="term" value="P:carbohydrate derivative metabolic process"/>
    <property type="evidence" value="ECO:0007669"/>
    <property type="project" value="InterPro"/>
</dbReference>
<comment type="caution">
    <text evidence="4">The sequence shown here is derived from an EMBL/GenBank/DDBJ whole genome shotgun (WGS) entry which is preliminary data.</text>
</comment>
<dbReference type="NCBIfam" id="TIGR02128">
    <property type="entry name" value="G6PI_arch"/>
    <property type="match status" value="1"/>
</dbReference>
<accession>A0A7J2U5T2</accession>
<keyword evidence="2 4" id="KW-0413">Isomerase</keyword>
<dbReference type="CDD" id="cd05637">
    <property type="entry name" value="SIS_PGI_PMI_2"/>
    <property type="match status" value="1"/>
</dbReference>
<proteinExistence type="inferred from homology"/>
<evidence type="ECO:0000256" key="2">
    <source>
        <dbReference type="ARBA" id="ARBA00023235"/>
    </source>
</evidence>
<evidence type="ECO:0000313" key="4">
    <source>
        <dbReference type="EMBL" id="HEM68081.1"/>
    </source>
</evidence>
<gene>
    <name evidence="4" type="ORF">ENO26_11095</name>
</gene>
<dbReference type="Gene3D" id="3.40.50.10490">
    <property type="entry name" value="Glucose-6-phosphate isomerase like protein, domain 1"/>
    <property type="match status" value="2"/>
</dbReference>
<dbReference type="InterPro" id="IPR019490">
    <property type="entry name" value="Glu6P/Mann6P_isomerase_C"/>
</dbReference>
<reference evidence="4" key="1">
    <citation type="journal article" date="2020" name="mSystems">
        <title>Genome- and Community-Level Interaction Insights into Carbon Utilization and Element Cycling Functions of Hydrothermarchaeota in Hydrothermal Sediment.</title>
        <authorList>
            <person name="Zhou Z."/>
            <person name="Liu Y."/>
            <person name="Xu W."/>
            <person name="Pan J."/>
            <person name="Luo Z.H."/>
            <person name="Li M."/>
        </authorList>
    </citation>
    <scope>NUCLEOTIDE SEQUENCE [LARGE SCALE GENOMIC DNA]</scope>
    <source>
        <strain evidence="4">SpSt-125</strain>
    </source>
</reference>
<evidence type="ECO:0000259" key="3">
    <source>
        <dbReference type="PROSITE" id="PS51464"/>
    </source>
</evidence>
<organism evidence="4">
    <name type="scientific">Ignisphaera aggregans</name>
    <dbReference type="NCBI Taxonomy" id="334771"/>
    <lineage>
        <taxon>Archaea</taxon>
        <taxon>Thermoproteota</taxon>
        <taxon>Thermoprotei</taxon>
        <taxon>Desulfurococcales</taxon>
        <taxon>Desulfurococcaceae</taxon>
        <taxon>Ignisphaera</taxon>
    </lineage>
</organism>
<dbReference type="GO" id="GO:0005975">
    <property type="term" value="P:carbohydrate metabolic process"/>
    <property type="evidence" value="ECO:0007669"/>
    <property type="project" value="InterPro"/>
</dbReference>
<dbReference type="GO" id="GO:0097367">
    <property type="term" value="F:carbohydrate derivative binding"/>
    <property type="evidence" value="ECO:0007669"/>
    <property type="project" value="InterPro"/>
</dbReference>
<comment type="similarity">
    <text evidence="1">Belongs to the PGI/PMI family.</text>
</comment>
<dbReference type="InterPro" id="IPR001347">
    <property type="entry name" value="SIS_dom"/>
</dbReference>